<dbReference type="GO" id="GO:0016787">
    <property type="term" value="F:hydrolase activity"/>
    <property type="evidence" value="ECO:0007669"/>
    <property type="project" value="UniProtKB-KW"/>
</dbReference>
<accession>A0AA41ZB93</accession>
<name>A0AA41ZB93_9SPHN</name>
<dbReference type="PANTHER" id="PTHR31609:SF1">
    <property type="entry name" value="CARBOHYDRATE DEACETYLASE"/>
    <property type="match status" value="1"/>
</dbReference>
<dbReference type="GO" id="GO:0019213">
    <property type="term" value="F:deacetylase activity"/>
    <property type="evidence" value="ECO:0007669"/>
    <property type="project" value="TreeGrafter"/>
</dbReference>
<protein>
    <submittedName>
        <fullName evidence="6">ChbG/HpnK family deacetylase</fullName>
    </submittedName>
</protein>
<dbReference type="CDD" id="cd10807">
    <property type="entry name" value="YdjC_like_3"/>
    <property type="match status" value="1"/>
</dbReference>
<dbReference type="Proteomes" id="UP001165565">
    <property type="component" value="Unassembled WGS sequence"/>
</dbReference>
<dbReference type="Pfam" id="PF04794">
    <property type="entry name" value="YdjC"/>
    <property type="match status" value="1"/>
</dbReference>
<dbReference type="InterPro" id="IPR006879">
    <property type="entry name" value="YdjC-like"/>
</dbReference>
<sequence>MTKARLILCADDFALSRPISETIVALAHEGRLNAISCMSVCPGWTADARLLDDLPAGIEIGLHLTLTGEAPLTDMPEYVPDGGVMPEIDPLTVAAMKGNLPLEEIEGEIAAQFRAFRRATGRMPDFVDAHQHAHVLPGIRRLFLDAVAMHAPAAWIRDCGDRMSAIAARPYRGKAIGSAYHARGLRRAAAQRGLACNSSFAGHYDFNSDYERVFPRFLRRPGAVHLIMCHPGAGELPGDTIAAARLREASALHRMQIADIARAYGLEFGG</sequence>
<keyword evidence="4" id="KW-0460">Magnesium</keyword>
<dbReference type="Gene3D" id="3.20.20.370">
    <property type="entry name" value="Glycoside hydrolase/deacetylase"/>
    <property type="match status" value="1"/>
</dbReference>
<reference evidence="6" key="1">
    <citation type="submission" date="2022-06" db="EMBL/GenBank/DDBJ databases">
        <title>Sphingomonas sp. nov. isolated from rhizosphere soil of tomato.</title>
        <authorList>
            <person name="Dong H."/>
            <person name="Gao R."/>
        </authorList>
    </citation>
    <scope>NUCLEOTIDE SEQUENCE</scope>
    <source>
        <strain evidence="6">MMSM24</strain>
    </source>
</reference>
<keyword evidence="2" id="KW-0479">Metal-binding</keyword>
<evidence type="ECO:0000256" key="5">
    <source>
        <dbReference type="ARBA" id="ARBA00023277"/>
    </source>
</evidence>
<comment type="cofactor">
    <cofactor evidence="1">
        <name>Mg(2+)</name>
        <dbReference type="ChEBI" id="CHEBI:18420"/>
    </cofactor>
</comment>
<evidence type="ECO:0000256" key="3">
    <source>
        <dbReference type="ARBA" id="ARBA00022801"/>
    </source>
</evidence>
<gene>
    <name evidence="6" type="ORF">NEE01_15355</name>
</gene>
<dbReference type="InterPro" id="IPR011330">
    <property type="entry name" value="Glyco_hydro/deAcase_b/a-brl"/>
</dbReference>
<evidence type="ECO:0000313" key="6">
    <source>
        <dbReference type="EMBL" id="MCW6536157.1"/>
    </source>
</evidence>
<evidence type="ECO:0000256" key="4">
    <source>
        <dbReference type="ARBA" id="ARBA00022842"/>
    </source>
</evidence>
<keyword evidence="5" id="KW-0119">Carbohydrate metabolism</keyword>
<dbReference type="PANTHER" id="PTHR31609">
    <property type="entry name" value="YDJC DEACETYLASE FAMILY MEMBER"/>
    <property type="match status" value="1"/>
</dbReference>
<evidence type="ECO:0000256" key="1">
    <source>
        <dbReference type="ARBA" id="ARBA00001946"/>
    </source>
</evidence>
<dbReference type="RefSeq" id="WP_265269545.1">
    <property type="nucleotide sequence ID" value="NZ_JANFAV010000011.1"/>
</dbReference>
<comment type="caution">
    <text evidence="6">The sequence shown here is derived from an EMBL/GenBank/DDBJ whole genome shotgun (WGS) entry which is preliminary data.</text>
</comment>
<keyword evidence="3" id="KW-0378">Hydrolase</keyword>
<proteinExistence type="predicted"/>
<evidence type="ECO:0000313" key="7">
    <source>
        <dbReference type="Proteomes" id="UP001165565"/>
    </source>
</evidence>
<dbReference type="GO" id="GO:0046872">
    <property type="term" value="F:metal ion binding"/>
    <property type="evidence" value="ECO:0007669"/>
    <property type="project" value="UniProtKB-KW"/>
</dbReference>
<dbReference type="AlphaFoldDB" id="A0AA41ZB93"/>
<organism evidence="6 7">
    <name type="scientific">Sphingomonas lycopersici</name>
    <dbReference type="NCBI Taxonomy" id="2951807"/>
    <lineage>
        <taxon>Bacteria</taxon>
        <taxon>Pseudomonadati</taxon>
        <taxon>Pseudomonadota</taxon>
        <taxon>Alphaproteobacteria</taxon>
        <taxon>Sphingomonadales</taxon>
        <taxon>Sphingomonadaceae</taxon>
        <taxon>Sphingomonas</taxon>
    </lineage>
</organism>
<keyword evidence="7" id="KW-1185">Reference proteome</keyword>
<evidence type="ECO:0000256" key="2">
    <source>
        <dbReference type="ARBA" id="ARBA00022723"/>
    </source>
</evidence>
<dbReference type="SUPFAM" id="SSF88713">
    <property type="entry name" value="Glycoside hydrolase/deacetylase"/>
    <property type="match status" value="1"/>
</dbReference>
<dbReference type="GO" id="GO:0005975">
    <property type="term" value="P:carbohydrate metabolic process"/>
    <property type="evidence" value="ECO:0007669"/>
    <property type="project" value="InterPro"/>
</dbReference>
<dbReference type="EMBL" id="JANFAV010000011">
    <property type="protein sequence ID" value="MCW6536157.1"/>
    <property type="molecule type" value="Genomic_DNA"/>
</dbReference>